<name>A0ABT3L7X5_9CYAN</name>
<gene>
    <name evidence="3" type="ORF">K4A83_15165</name>
</gene>
<evidence type="ECO:0000313" key="3">
    <source>
        <dbReference type="EMBL" id="MCW6037605.1"/>
    </source>
</evidence>
<keyword evidence="2" id="KW-0732">Signal</keyword>
<keyword evidence="4" id="KW-1185">Reference proteome</keyword>
<feature type="signal peptide" evidence="2">
    <location>
        <begin position="1"/>
        <end position="20"/>
    </location>
</feature>
<feature type="compositionally biased region" description="Acidic residues" evidence="1">
    <location>
        <begin position="39"/>
        <end position="80"/>
    </location>
</feature>
<organism evidence="3 4">
    <name type="scientific">Spirulina subsalsa FACHB-351</name>
    <dbReference type="NCBI Taxonomy" id="234711"/>
    <lineage>
        <taxon>Bacteria</taxon>
        <taxon>Bacillati</taxon>
        <taxon>Cyanobacteriota</taxon>
        <taxon>Cyanophyceae</taxon>
        <taxon>Spirulinales</taxon>
        <taxon>Spirulinaceae</taxon>
        <taxon>Spirulina</taxon>
    </lineage>
</organism>
<sequence length="80" mass="8220">MIQSKFVKLLLALGLAFAVAACGTEPETTPEGTEAPGETTEETMPEGTEAPEVEGTEAPEVEGTEAPEVEGTEAPEEAGE</sequence>
<dbReference type="EMBL" id="JAIHOM010000079">
    <property type="protein sequence ID" value="MCW6037605.1"/>
    <property type="molecule type" value="Genomic_DNA"/>
</dbReference>
<comment type="caution">
    <text evidence="3">The sequence shown here is derived from an EMBL/GenBank/DDBJ whole genome shotgun (WGS) entry which is preliminary data.</text>
</comment>
<evidence type="ECO:0000256" key="1">
    <source>
        <dbReference type="SAM" id="MobiDB-lite"/>
    </source>
</evidence>
<evidence type="ECO:0000313" key="4">
    <source>
        <dbReference type="Proteomes" id="UP001526426"/>
    </source>
</evidence>
<feature type="chain" id="PRO_5046271138" evidence="2">
    <location>
        <begin position="21"/>
        <end position="80"/>
    </location>
</feature>
<evidence type="ECO:0000256" key="2">
    <source>
        <dbReference type="SAM" id="SignalP"/>
    </source>
</evidence>
<dbReference type="Proteomes" id="UP001526426">
    <property type="component" value="Unassembled WGS sequence"/>
</dbReference>
<reference evidence="3 4" key="1">
    <citation type="submission" date="2021-08" db="EMBL/GenBank/DDBJ databases">
        <title>Draft genome sequence of Spirulina subsalsa with high tolerance to salinity and hype-accumulation of phycocyanin.</title>
        <authorList>
            <person name="Pei H."/>
            <person name="Jiang L."/>
        </authorList>
    </citation>
    <scope>NUCLEOTIDE SEQUENCE [LARGE SCALE GENOMIC DNA]</scope>
    <source>
        <strain evidence="3 4">FACHB-351</strain>
    </source>
</reference>
<feature type="region of interest" description="Disordered" evidence="1">
    <location>
        <begin position="25"/>
        <end position="80"/>
    </location>
</feature>
<accession>A0ABT3L7X5</accession>
<dbReference type="RefSeq" id="WP_265265466.1">
    <property type="nucleotide sequence ID" value="NZ_JAIHOM010000079.1"/>
</dbReference>
<dbReference type="PROSITE" id="PS51257">
    <property type="entry name" value="PROKAR_LIPOPROTEIN"/>
    <property type="match status" value="1"/>
</dbReference>
<feature type="compositionally biased region" description="Low complexity" evidence="1">
    <location>
        <begin position="25"/>
        <end position="38"/>
    </location>
</feature>
<protein>
    <submittedName>
        <fullName evidence="3">Uncharacterized protein</fullName>
    </submittedName>
</protein>
<proteinExistence type="predicted"/>